<keyword evidence="2" id="KW-0238">DNA-binding</keyword>
<evidence type="ECO:0000259" key="1">
    <source>
        <dbReference type="SMART" id="SM00421"/>
    </source>
</evidence>
<dbReference type="InterPro" id="IPR002831">
    <property type="entry name" value="Tscrpt_reg_TrmB_N"/>
</dbReference>
<sequence length="321" mass="34551">MSLEPNALAGAGVHADEEAILRALLTLPQATVDELSIASDQPPEQVAGALARLSGRGLVARLAGAQPQYTAADPRAALDALIHPAERALRRAREAAAELSALFHTARAERPVAGPVEVVTGREEISRYFVRIQQSAVRDVCAFDRPPYVHAVGNPVEPAILARGVRWRVVYHPDALALPGALADVRALATLGEQARVLTDVPFKMHLVDDRVAMVALDTDTATVRAALVYPSALLEALSIVFESCWQRATPLDGAAGEEEVSDEDRQLLALLAAGVKDDAIGRQLGLSVRTMRRRVRRLLDLLGAQTRFQAGMQAARRGWI</sequence>
<gene>
    <name evidence="2" type="ORF">FHR38_005526</name>
</gene>
<dbReference type="SMART" id="SM00421">
    <property type="entry name" value="HTH_LUXR"/>
    <property type="match status" value="1"/>
</dbReference>
<organism evidence="2 3">
    <name type="scientific">Micromonospora polyrhachis</name>
    <dbReference type="NCBI Taxonomy" id="1282883"/>
    <lineage>
        <taxon>Bacteria</taxon>
        <taxon>Bacillati</taxon>
        <taxon>Actinomycetota</taxon>
        <taxon>Actinomycetes</taxon>
        <taxon>Micromonosporales</taxon>
        <taxon>Micromonosporaceae</taxon>
        <taxon>Micromonospora</taxon>
    </lineage>
</organism>
<dbReference type="InterPro" id="IPR016032">
    <property type="entry name" value="Sig_transdc_resp-reg_C-effctor"/>
</dbReference>
<dbReference type="SUPFAM" id="SSF46894">
    <property type="entry name" value="C-terminal effector domain of the bipartite response regulators"/>
    <property type="match status" value="1"/>
</dbReference>
<dbReference type="InterPro" id="IPR036388">
    <property type="entry name" value="WH-like_DNA-bd_sf"/>
</dbReference>
<feature type="domain" description="HTH luxR-type" evidence="1">
    <location>
        <begin position="258"/>
        <end position="315"/>
    </location>
</feature>
<evidence type="ECO:0000313" key="2">
    <source>
        <dbReference type="EMBL" id="MBB4961793.1"/>
    </source>
</evidence>
<dbReference type="Gene3D" id="1.10.10.10">
    <property type="entry name" value="Winged helix-like DNA-binding domain superfamily/Winged helix DNA-binding domain"/>
    <property type="match status" value="2"/>
</dbReference>
<dbReference type="GO" id="GO:0006355">
    <property type="term" value="P:regulation of DNA-templated transcription"/>
    <property type="evidence" value="ECO:0007669"/>
    <property type="project" value="InterPro"/>
</dbReference>
<dbReference type="Pfam" id="PF01978">
    <property type="entry name" value="TrmB"/>
    <property type="match status" value="1"/>
</dbReference>
<proteinExistence type="predicted"/>
<dbReference type="PANTHER" id="PTHR34293">
    <property type="entry name" value="HTH-TYPE TRANSCRIPTIONAL REGULATOR TRMBL2"/>
    <property type="match status" value="1"/>
</dbReference>
<accession>A0A7W7SVT0</accession>
<reference evidence="2 3" key="1">
    <citation type="submission" date="2020-08" db="EMBL/GenBank/DDBJ databases">
        <title>Sequencing the genomes of 1000 actinobacteria strains.</title>
        <authorList>
            <person name="Klenk H.-P."/>
        </authorList>
    </citation>
    <scope>NUCLEOTIDE SEQUENCE [LARGE SCALE GENOMIC DNA]</scope>
    <source>
        <strain evidence="2 3">DSM 45886</strain>
    </source>
</reference>
<dbReference type="RefSeq" id="WP_184537563.1">
    <property type="nucleotide sequence ID" value="NZ_JACHJW010000001.1"/>
</dbReference>
<name>A0A7W7SVT0_9ACTN</name>
<dbReference type="EMBL" id="JACHJW010000001">
    <property type="protein sequence ID" value="MBB4961793.1"/>
    <property type="molecule type" value="Genomic_DNA"/>
</dbReference>
<protein>
    <submittedName>
        <fullName evidence="2">DNA-binding CsgD family transcriptional regulator</fullName>
    </submittedName>
</protein>
<dbReference type="InterPro" id="IPR000792">
    <property type="entry name" value="Tscrpt_reg_LuxR_C"/>
</dbReference>
<dbReference type="AlphaFoldDB" id="A0A7W7SVT0"/>
<dbReference type="InterPro" id="IPR051797">
    <property type="entry name" value="TrmB-like"/>
</dbReference>
<keyword evidence="3" id="KW-1185">Reference proteome</keyword>
<dbReference type="Proteomes" id="UP000578819">
    <property type="component" value="Unassembled WGS sequence"/>
</dbReference>
<comment type="caution">
    <text evidence="2">The sequence shown here is derived from an EMBL/GenBank/DDBJ whole genome shotgun (WGS) entry which is preliminary data.</text>
</comment>
<dbReference type="GO" id="GO:0003677">
    <property type="term" value="F:DNA binding"/>
    <property type="evidence" value="ECO:0007669"/>
    <property type="project" value="UniProtKB-KW"/>
</dbReference>
<dbReference type="PANTHER" id="PTHR34293:SF1">
    <property type="entry name" value="HTH-TYPE TRANSCRIPTIONAL REGULATOR TRMBL2"/>
    <property type="match status" value="1"/>
</dbReference>
<evidence type="ECO:0000313" key="3">
    <source>
        <dbReference type="Proteomes" id="UP000578819"/>
    </source>
</evidence>